<dbReference type="GO" id="GO:0015562">
    <property type="term" value="F:efflux transmembrane transporter activity"/>
    <property type="evidence" value="ECO:0007669"/>
    <property type="project" value="InterPro"/>
</dbReference>
<evidence type="ECO:0000256" key="2">
    <source>
        <dbReference type="SAM" id="SignalP"/>
    </source>
</evidence>
<dbReference type="InterPro" id="IPR010131">
    <property type="entry name" value="MdtP/NodT-like"/>
</dbReference>
<dbReference type="AlphaFoldDB" id="A0A7W6CI71"/>
<keyword evidence="4" id="KW-1185">Reference proteome</keyword>
<feature type="signal peptide" evidence="2">
    <location>
        <begin position="1"/>
        <end position="22"/>
    </location>
</feature>
<accession>A0A7W6CI71</accession>
<dbReference type="Gene3D" id="1.20.1600.10">
    <property type="entry name" value="Outer membrane efflux proteins (OEP)"/>
    <property type="match status" value="1"/>
</dbReference>
<evidence type="ECO:0000256" key="1">
    <source>
        <dbReference type="ARBA" id="ARBA00007613"/>
    </source>
</evidence>
<feature type="chain" id="PRO_5031540750" evidence="2">
    <location>
        <begin position="23"/>
        <end position="456"/>
    </location>
</feature>
<comment type="caution">
    <text evidence="3">The sequence shown here is derived from an EMBL/GenBank/DDBJ whole genome shotgun (WGS) entry which is preliminary data.</text>
</comment>
<dbReference type="PANTHER" id="PTHR30203">
    <property type="entry name" value="OUTER MEMBRANE CATION EFFLUX PROTEIN"/>
    <property type="match status" value="1"/>
</dbReference>
<dbReference type="Pfam" id="PF02321">
    <property type="entry name" value="OEP"/>
    <property type="match status" value="2"/>
</dbReference>
<dbReference type="EMBL" id="JACIDX010000001">
    <property type="protein sequence ID" value="MBB3953526.1"/>
    <property type="molecule type" value="Genomic_DNA"/>
</dbReference>
<dbReference type="Proteomes" id="UP000548867">
    <property type="component" value="Unassembled WGS sequence"/>
</dbReference>
<gene>
    <name evidence="3" type="ORF">GGR38_000438</name>
</gene>
<keyword evidence="2" id="KW-0732">Signal</keyword>
<reference evidence="3 4" key="1">
    <citation type="submission" date="2020-08" db="EMBL/GenBank/DDBJ databases">
        <title>Genomic Encyclopedia of Type Strains, Phase IV (KMG-IV): sequencing the most valuable type-strain genomes for metagenomic binning, comparative biology and taxonomic classification.</title>
        <authorList>
            <person name="Goeker M."/>
        </authorList>
    </citation>
    <scope>NUCLEOTIDE SEQUENCE [LARGE SCALE GENOMIC DNA]</scope>
    <source>
        <strain evidence="3 4">DSM 27057</strain>
    </source>
</reference>
<comment type="similarity">
    <text evidence="1">Belongs to the outer membrane factor (OMF) (TC 1.B.17) family.</text>
</comment>
<dbReference type="RefSeq" id="WP_183622205.1">
    <property type="nucleotide sequence ID" value="NZ_JACIDX010000001.1"/>
</dbReference>
<dbReference type="PROSITE" id="PS51257">
    <property type="entry name" value="PROKAR_LIPOPROTEIN"/>
    <property type="match status" value="1"/>
</dbReference>
<dbReference type="SUPFAM" id="SSF56954">
    <property type="entry name" value="Outer membrane efflux proteins (OEP)"/>
    <property type="match status" value="1"/>
</dbReference>
<dbReference type="InterPro" id="IPR003423">
    <property type="entry name" value="OMP_efflux"/>
</dbReference>
<name>A0A7W6CI71_9SPHN</name>
<organism evidence="3 4">
    <name type="scientific">Novosphingobium sediminicola</name>
    <dbReference type="NCBI Taxonomy" id="563162"/>
    <lineage>
        <taxon>Bacteria</taxon>
        <taxon>Pseudomonadati</taxon>
        <taxon>Pseudomonadota</taxon>
        <taxon>Alphaproteobacteria</taxon>
        <taxon>Sphingomonadales</taxon>
        <taxon>Sphingomonadaceae</taxon>
        <taxon>Novosphingobium</taxon>
    </lineage>
</organism>
<evidence type="ECO:0000313" key="4">
    <source>
        <dbReference type="Proteomes" id="UP000548867"/>
    </source>
</evidence>
<proteinExistence type="inferred from homology"/>
<protein>
    <submittedName>
        <fullName evidence="3">CRISPR system Cascade subunit CasA</fullName>
    </submittedName>
</protein>
<sequence length="456" mass="47846">MKLLKLSMGLGACGLLAGCMHAPPVPVDLNAQVSAAASSTYDPAQVAAAARAMAPTAKVAPDAPDRLSLLAALMLYDPRIAQAQKALTVAMREAASARKVGQPSFALTGQYSNDPTTEPWQASLGASLPLDYGGVKGARLRRADVAVLIARHDLAEVIWAERMAARGALIDLMVARMRSPLLTQQVAIRAQILDATDARLRAGEGAAIERDSARIAARQAQRALDDNRAAIADARARLATTLGLPQSALVDFGWADFADPVAVAPVPDAALAHGAVVARADVLRSVSAYDQSEADLRGELARQYPQVTLQPSMTWAGGPMTVPFGLGLSMPSWDANRATIRAALARREAAGAAIHTAIANALGTIDTAAQESRAARLAQAHVQSGEWPAAMAAARRAQQRLAMGETARIEALTMQAGALDAQLTLTDALGRIQRADAALEDALRRPLSGPEMEIKR</sequence>
<evidence type="ECO:0000313" key="3">
    <source>
        <dbReference type="EMBL" id="MBB3953526.1"/>
    </source>
</evidence>